<organism evidence="14 15">
    <name type="scientific">Natranaerobius trueperi</name>
    <dbReference type="NCBI Taxonomy" id="759412"/>
    <lineage>
        <taxon>Bacteria</taxon>
        <taxon>Bacillati</taxon>
        <taxon>Bacillota</taxon>
        <taxon>Clostridia</taxon>
        <taxon>Natranaerobiales</taxon>
        <taxon>Natranaerobiaceae</taxon>
        <taxon>Natranaerobius</taxon>
    </lineage>
</organism>
<evidence type="ECO:0000256" key="12">
    <source>
        <dbReference type="RuleBase" id="RU363002"/>
    </source>
</evidence>
<evidence type="ECO:0000256" key="10">
    <source>
        <dbReference type="PIRNR" id="PIRNR006268"/>
    </source>
</evidence>
<evidence type="ECO:0000256" key="3">
    <source>
        <dbReference type="ARBA" id="ARBA00022630"/>
    </source>
</evidence>
<dbReference type="PANTHER" id="PTHR30040">
    <property type="entry name" value="THIAMINE BIOSYNTHESIS LIPOPROTEIN APBE"/>
    <property type="match status" value="1"/>
</dbReference>
<evidence type="ECO:0000256" key="5">
    <source>
        <dbReference type="ARBA" id="ARBA00022723"/>
    </source>
</evidence>
<sequence>MKKTIQKKVGLPLIVILSVILLGGCSEVEEFSDSSLLMDTRVDILVTSESKQEADRAIDAVKSEIQRLENKLSRHEQGSEVDKINDKAGEKPVAVSDETWEVITGAIEIGERMDGKFDITIAPILEAYGFGKDEQKVPNEDELEELLQLVDHNNIELNEQEQTVYLPDSNMKIDLGGVAKGFILDRSVEVLEEYNIYSGLVDGGGDISTTSKKFDDTPWVVGVSHPRKNDHFAEIELQGESIVTSGDYERYFMENDTRYHHIIDPDTGKPSHDVISVTVISDYNFKANIKATGAFNLGLEASLDLFEKEEDLEAVIIDGEGEYHITSGFDETLIRENYQDTNFK</sequence>
<keyword evidence="13" id="KW-0175">Coiled coil</keyword>
<name>A0A226BYR1_9FIRM</name>
<keyword evidence="12" id="KW-0472">Membrane</keyword>
<keyword evidence="5 10" id="KW-0479">Metal-binding</keyword>
<dbReference type="InterPro" id="IPR003374">
    <property type="entry name" value="ApbE-like_sf"/>
</dbReference>
<feature type="coiled-coil region" evidence="13">
    <location>
        <begin position="51"/>
        <end position="78"/>
    </location>
</feature>
<dbReference type="SUPFAM" id="SSF143631">
    <property type="entry name" value="ApbE-like"/>
    <property type="match status" value="1"/>
</dbReference>
<evidence type="ECO:0000256" key="8">
    <source>
        <dbReference type="ARBA" id="ARBA00031306"/>
    </source>
</evidence>
<keyword evidence="12" id="KW-1003">Cell membrane</keyword>
<dbReference type="AlphaFoldDB" id="A0A226BYR1"/>
<dbReference type="GO" id="GO:0046872">
    <property type="term" value="F:metal ion binding"/>
    <property type="evidence" value="ECO:0007669"/>
    <property type="project" value="UniProtKB-UniRule"/>
</dbReference>
<evidence type="ECO:0000256" key="4">
    <source>
        <dbReference type="ARBA" id="ARBA00022679"/>
    </source>
</evidence>
<dbReference type="OrthoDB" id="9778595at2"/>
<dbReference type="RefSeq" id="WP_089023372.1">
    <property type="nucleotide sequence ID" value="NZ_NIQC01000010.1"/>
</dbReference>
<comment type="function">
    <text evidence="12">Flavin transferase that catalyzes the transfer of the FMN moiety of FAD and its covalent binding to the hydroxyl group of a threonine residue in a target flavoprotein.</text>
</comment>
<feature type="binding site" evidence="11">
    <location>
        <position position="292"/>
    </location>
    <ligand>
        <name>Mg(2+)</name>
        <dbReference type="ChEBI" id="CHEBI:18420"/>
    </ligand>
</feature>
<keyword evidence="12" id="KW-0449">Lipoprotein</keyword>
<reference evidence="14 15" key="1">
    <citation type="submission" date="2017-06" db="EMBL/GenBank/DDBJ databases">
        <title>Draft Genome Sequence of Natranaerobius trueperi halophilic, alkalithermophilic bacteria from soda lakes.</title>
        <authorList>
            <person name="Zhao B."/>
        </authorList>
    </citation>
    <scope>NUCLEOTIDE SEQUENCE [LARGE SCALE GENOMIC DNA]</scope>
    <source>
        <strain evidence="14 15">DSM 18760</strain>
    </source>
</reference>
<keyword evidence="6 10" id="KW-0274">FAD</keyword>
<keyword evidence="3 10" id="KW-0285">Flavoprotein</keyword>
<accession>A0A226BYR1</accession>
<feature type="binding site" evidence="11">
    <location>
        <position position="177"/>
    </location>
    <ligand>
        <name>Mg(2+)</name>
        <dbReference type="ChEBI" id="CHEBI:18420"/>
    </ligand>
</feature>
<proteinExistence type="inferred from homology"/>
<evidence type="ECO:0000256" key="2">
    <source>
        <dbReference type="ARBA" id="ARBA00016337"/>
    </source>
</evidence>
<comment type="subcellular location">
    <subcellularLocation>
        <location evidence="12">Cell inner membrane</location>
        <topology evidence="12">Lipid-anchor</topology>
        <orientation evidence="12">Periplasmic side</orientation>
    </subcellularLocation>
</comment>
<comment type="similarity">
    <text evidence="10 12">Belongs to the ApbE family.</text>
</comment>
<dbReference type="Gene3D" id="3.10.520.10">
    <property type="entry name" value="ApbE-like domains"/>
    <property type="match status" value="1"/>
</dbReference>
<keyword evidence="12" id="KW-0997">Cell inner membrane</keyword>
<dbReference type="InterPro" id="IPR024932">
    <property type="entry name" value="ApbE"/>
</dbReference>
<keyword evidence="4 10" id="KW-0808">Transferase</keyword>
<evidence type="ECO:0000256" key="11">
    <source>
        <dbReference type="PIRSR" id="PIRSR006268-2"/>
    </source>
</evidence>
<evidence type="ECO:0000256" key="13">
    <source>
        <dbReference type="SAM" id="Coils"/>
    </source>
</evidence>
<gene>
    <name evidence="14" type="ORF">CDO51_05865</name>
</gene>
<dbReference type="EC" id="2.7.1.180" evidence="1 10"/>
<evidence type="ECO:0000256" key="9">
    <source>
        <dbReference type="ARBA" id="ARBA00048540"/>
    </source>
</evidence>
<dbReference type="GO" id="GO:0005886">
    <property type="term" value="C:plasma membrane"/>
    <property type="evidence" value="ECO:0007669"/>
    <property type="project" value="UniProtKB-SubCell"/>
</dbReference>
<comment type="caution">
    <text evidence="14">The sequence shown here is derived from an EMBL/GenBank/DDBJ whole genome shotgun (WGS) entry which is preliminary data.</text>
</comment>
<evidence type="ECO:0000256" key="1">
    <source>
        <dbReference type="ARBA" id="ARBA00011955"/>
    </source>
</evidence>
<evidence type="ECO:0000313" key="15">
    <source>
        <dbReference type="Proteomes" id="UP000214588"/>
    </source>
</evidence>
<evidence type="ECO:0000256" key="7">
    <source>
        <dbReference type="ARBA" id="ARBA00022842"/>
    </source>
</evidence>
<dbReference type="EMBL" id="NIQC01000010">
    <property type="protein sequence ID" value="OWZ83912.1"/>
    <property type="molecule type" value="Genomic_DNA"/>
</dbReference>
<evidence type="ECO:0000313" key="14">
    <source>
        <dbReference type="EMBL" id="OWZ83912.1"/>
    </source>
</evidence>
<comment type="catalytic activity">
    <reaction evidence="9 10 12">
        <text>L-threonyl-[protein] + FAD = FMN-L-threonyl-[protein] + AMP + H(+)</text>
        <dbReference type="Rhea" id="RHEA:36847"/>
        <dbReference type="Rhea" id="RHEA-COMP:11060"/>
        <dbReference type="Rhea" id="RHEA-COMP:11061"/>
        <dbReference type="ChEBI" id="CHEBI:15378"/>
        <dbReference type="ChEBI" id="CHEBI:30013"/>
        <dbReference type="ChEBI" id="CHEBI:57692"/>
        <dbReference type="ChEBI" id="CHEBI:74257"/>
        <dbReference type="ChEBI" id="CHEBI:456215"/>
        <dbReference type="EC" id="2.7.1.180"/>
    </reaction>
</comment>
<dbReference type="PROSITE" id="PS51257">
    <property type="entry name" value="PROKAR_LIPOPROTEIN"/>
    <property type="match status" value="1"/>
</dbReference>
<dbReference type="Pfam" id="PF02424">
    <property type="entry name" value="ApbE"/>
    <property type="match status" value="1"/>
</dbReference>
<keyword evidence="15" id="KW-1185">Reference proteome</keyword>
<protein>
    <recommendedName>
        <fullName evidence="2 10">FAD:protein FMN transferase</fullName>
        <ecNumber evidence="1 10">2.7.1.180</ecNumber>
    </recommendedName>
    <alternativeName>
        <fullName evidence="8 10">Flavin transferase</fullName>
    </alternativeName>
</protein>
<dbReference type="PIRSF" id="PIRSF006268">
    <property type="entry name" value="ApbE"/>
    <property type="match status" value="1"/>
</dbReference>
<dbReference type="PANTHER" id="PTHR30040:SF2">
    <property type="entry name" value="FAD:PROTEIN FMN TRANSFERASE"/>
    <property type="match status" value="1"/>
</dbReference>
<keyword evidence="7 10" id="KW-0460">Magnesium</keyword>
<evidence type="ECO:0000256" key="6">
    <source>
        <dbReference type="ARBA" id="ARBA00022827"/>
    </source>
</evidence>
<dbReference type="Proteomes" id="UP000214588">
    <property type="component" value="Unassembled WGS sequence"/>
</dbReference>
<comment type="cofactor">
    <cofactor evidence="11">
        <name>Mg(2+)</name>
        <dbReference type="ChEBI" id="CHEBI:18420"/>
    </cofactor>
    <cofactor evidence="11">
        <name>Mn(2+)</name>
        <dbReference type="ChEBI" id="CHEBI:29035"/>
    </cofactor>
    <text evidence="11">Magnesium. Can also use manganese.</text>
</comment>
<dbReference type="GO" id="GO:0016740">
    <property type="term" value="F:transferase activity"/>
    <property type="evidence" value="ECO:0007669"/>
    <property type="project" value="UniProtKB-UniRule"/>
</dbReference>